<evidence type="ECO:0000313" key="2">
    <source>
        <dbReference type="Proteomes" id="UP000078284"/>
    </source>
</evidence>
<sequence>MESKIIIIFVVRHIVAIQQTNREFRILENPLHLLVFSVSRKLRKDSVHHELFTMAISDNATADFFRNFVDREYEEVNESATTTTPYGGATRRSATAKLGGIQDEINRSSKVFLS</sequence>
<dbReference type="Proteomes" id="UP000078284">
    <property type="component" value="Chromosome 2"/>
</dbReference>
<proteinExistence type="predicted"/>
<organism evidence="1 2">
    <name type="scientific">Arabidopsis thaliana</name>
    <name type="common">Mouse-ear cress</name>
    <dbReference type="NCBI Taxonomy" id="3702"/>
    <lineage>
        <taxon>Eukaryota</taxon>
        <taxon>Viridiplantae</taxon>
        <taxon>Streptophyta</taxon>
        <taxon>Embryophyta</taxon>
        <taxon>Tracheophyta</taxon>
        <taxon>Spermatophyta</taxon>
        <taxon>Magnoliopsida</taxon>
        <taxon>eudicotyledons</taxon>
        <taxon>Gunneridae</taxon>
        <taxon>Pentapetalae</taxon>
        <taxon>rosids</taxon>
        <taxon>malvids</taxon>
        <taxon>Brassicales</taxon>
        <taxon>Brassicaceae</taxon>
        <taxon>Camelineae</taxon>
        <taxon>Arabidopsis</taxon>
    </lineage>
</organism>
<dbReference type="AlphaFoldDB" id="A0A178VWQ7"/>
<gene>
    <name evidence="1" type="ordered locus">AXX17_At2g12880</name>
</gene>
<reference evidence="2" key="1">
    <citation type="journal article" date="2016" name="Proc. Natl. Acad. Sci. U.S.A.">
        <title>Chromosome-level assembly of Arabidopsis thaliana Ler reveals the extent of translocation and inversion polymorphisms.</title>
        <authorList>
            <person name="Zapata L."/>
            <person name="Ding J."/>
            <person name="Willing E.M."/>
            <person name="Hartwig B."/>
            <person name="Bezdan D."/>
            <person name="Jiao W.B."/>
            <person name="Patel V."/>
            <person name="Velikkakam James G."/>
            <person name="Koornneef M."/>
            <person name="Ossowski S."/>
            <person name="Schneeberger K."/>
        </authorList>
    </citation>
    <scope>NUCLEOTIDE SEQUENCE [LARGE SCALE GENOMIC DNA]</scope>
    <source>
        <strain evidence="2">cv. Landsberg erecta</strain>
    </source>
</reference>
<protein>
    <submittedName>
        <fullName evidence="1">Uncharacterized protein</fullName>
    </submittedName>
</protein>
<dbReference type="EMBL" id="LUHQ01000002">
    <property type="protein sequence ID" value="OAP10308.1"/>
    <property type="molecule type" value="Genomic_DNA"/>
</dbReference>
<accession>A0A178VWQ7</accession>
<evidence type="ECO:0000313" key="1">
    <source>
        <dbReference type="EMBL" id="OAP10308.1"/>
    </source>
</evidence>
<comment type="caution">
    <text evidence="1">The sequence shown here is derived from an EMBL/GenBank/DDBJ whole genome shotgun (WGS) entry which is preliminary data.</text>
</comment>
<name>A0A178VWQ7_ARATH</name>